<evidence type="ECO:0000259" key="1">
    <source>
        <dbReference type="PROSITE" id="PS50995"/>
    </source>
</evidence>
<dbReference type="Proteomes" id="UP000198923">
    <property type="component" value="Unassembled WGS sequence"/>
</dbReference>
<dbReference type="SMART" id="SM00347">
    <property type="entry name" value="HTH_MARR"/>
    <property type="match status" value="1"/>
</dbReference>
<protein>
    <submittedName>
        <fullName evidence="2">DNA-binding transcriptional regulator, MarR family</fullName>
    </submittedName>
</protein>
<dbReference type="PROSITE" id="PS50995">
    <property type="entry name" value="HTH_MARR_2"/>
    <property type="match status" value="1"/>
</dbReference>
<dbReference type="InterPro" id="IPR036390">
    <property type="entry name" value="WH_DNA-bd_sf"/>
</dbReference>
<proteinExistence type="predicted"/>
<sequence length="115" mass="12374">QAAEVGLTAAQHQLLLAIRGHSDPRGPTIGDLAEYLCTRHHSTVQLVNRVEQMGLVTRNRSLSGDRRIVRLMLTEKGEGKLALLSAPHLEELHRLAPLVAGLAESAMAPALEGTT</sequence>
<dbReference type="PANTHER" id="PTHR33164">
    <property type="entry name" value="TRANSCRIPTIONAL REGULATOR, MARR FAMILY"/>
    <property type="match status" value="1"/>
</dbReference>
<organism evidence="2 3">
    <name type="scientific">Sinosporangium album</name>
    <dbReference type="NCBI Taxonomy" id="504805"/>
    <lineage>
        <taxon>Bacteria</taxon>
        <taxon>Bacillati</taxon>
        <taxon>Actinomycetota</taxon>
        <taxon>Actinomycetes</taxon>
        <taxon>Streptosporangiales</taxon>
        <taxon>Streptosporangiaceae</taxon>
        <taxon>Sinosporangium</taxon>
    </lineage>
</organism>
<dbReference type="InterPro" id="IPR036388">
    <property type="entry name" value="WH-like_DNA-bd_sf"/>
</dbReference>
<keyword evidence="3" id="KW-1185">Reference proteome</keyword>
<dbReference type="RefSeq" id="WP_143020451.1">
    <property type="nucleotide sequence ID" value="NZ_FNCN01000037.1"/>
</dbReference>
<dbReference type="PANTHER" id="PTHR33164:SF43">
    <property type="entry name" value="HTH-TYPE TRANSCRIPTIONAL REPRESSOR YETL"/>
    <property type="match status" value="1"/>
</dbReference>
<dbReference type="GO" id="GO:0003677">
    <property type="term" value="F:DNA binding"/>
    <property type="evidence" value="ECO:0007669"/>
    <property type="project" value="UniProtKB-KW"/>
</dbReference>
<dbReference type="OrthoDB" id="9807800at2"/>
<keyword evidence="2" id="KW-0238">DNA-binding</keyword>
<dbReference type="GO" id="GO:0006950">
    <property type="term" value="P:response to stress"/>
    <property type="evidence" value="ECO:0007669"/>
    <property type="project" value="TreeGrafter"/>
</dbReference>
<feature type="non-terminal residue" evidence="2">
    <location>
        <position position="1"/>
    </location>
</feature>
<reference evidence="2 3" key="1">
    <citation type="submission" date="2016-10" db="EMBL/GenBank/DDBJ databases">
        <authorList>
            <person name="de Groot N.N."/>
        </authorList>
    </citation>
    <scope>NUCLEOTIDE SEQUENCE [LARGE SCALE GENOMIC DNA]</scope>
    <source>
        <strain evidence="2 3">CPCC 201354</strain>
    </source>
</reference>
<dbReference type="AlphaFoldDB" id="A0A1G8IJT1"/>
<accession>A0A1G8IJT1</accession>
<dbReference type="InterPro" id="IPR039422">
    <property type="entry name" value="MarR/SlyA-like"/>
</dbReference>
<dbReference type="Gene3D" id="1.10.10.10">
    <property type="entry name" value="Winged helix-like DNA-binding domain superfamily/Winged helix DNA-binding domain"/>
    <property type="match status" value="1"/>
</dbReference>
<evidence type="ECO:0000313" key="3">
    <source>
        <dbReference type="Proteomes" id="UP000198923"/>
    </source>
</evidence>
<dbReference type="Pfam" id="PF12802">
    <property type="entry name" value="MarR_2"/>
    <property type="match status" value="1"/>
</dbReference>
<feature type="domain" description="HTH marR-type" evidence="1">
    <location>
        <begin position="1"/>
        <end position="115"/>
    </location>
</feature>
<name>A0A1G8IJT1_9ACTN</name>
<dbReference type="EMBL" id="FNCN01000037">
    <property type="protein sequence ID" value="SDI19047.1"/>
    <property type="molecule type" value="Genomic_DNA"/>
</dbReference>
<dbReference type="InterPro" id="IPR000835">
    <property type="entry name" value="HTH_MarR-typ"/>
</dbReference>
<evidence type="ECO:0000313" key="2">
    <source>
        <dbReference type="EMBL" id="SDI19047.1"/>
    </source>
</evidence>
<gene>
    <name evidence="2" type="ORF">SAMN05421505_13753</name>
</gene>
<dbReference type="SUPFAM" id="SSF46785">
    <property type="entry name" value="Winged helix' DNA-binding domain"/>
    <property type="match status" value="1"/>
</dbReference>
<dbReference type="GO" id="GO:0003700">
    <property type="term" value="F:DNA-binding transcription factor activity"/>
    <property type="evidence" value="ECO:0007669"/>
    <property type="project" value="InterPro"/>
</dbReference>